<proteinExistence type="predicted"/>
<evidence type="ECO:0000313" key="1">
    <source>
        <dbReference type="Proteomes" id="UP000095287"/>
    </source>
</evidence>
<keyword evidence="1" id="KW-1185">Reference proteome</keyword>
<dbReference type="WBParaSite" id="L893_g13776.t1">
    <property type="protein sequence ID" value="L893_g13776.t1"/>
    <property type="gene ID" value="L893_g13776"/>
</dbReference>
<name>A0A1I7Y8Q0_9BILA</name>
<dbReference type="Proteomes" id="UP000095287">
    <property type="component" value="Unplaced"/>
</dbReference>
<accession>A0A1I7Y8Q0</accession>
<reference evidence="2" key="1">
    <citation type="submission" date="2016-11" db="UniProtKB">
        <authorList>
            <consortium name="WormBaseParasite"/>
        </authorList>
    </citation>
    <scope>IDENTIFICATION</scope>
</reference>
<dbReference type="AlphaFoldDB" id="A0A1I7Y8Q0"/>
<protein>
    <submittedName>
        <fullName evidence="2">Uncharacterized protein</fullName>
    </submittedName>
</protein>
<sequence length="96" mass="10371">MFTSSASSHRDPSPRFAMKIQWQNQNLLAGSPVEPGITCLDWMPWHPSTASSTSSDDSYAKSCCTGGYLSAGSESGVVGITYTDLRPTDKKRSSHI</sequence>
<organism evidence="1 2">
    <name type="scientific">Steinernema glaseri</name>
    <dbReference type="NCBI Taxonomy" id="37863"/>
    <lineage>
        <taxon>Eukaryota</taxon>
        <taxon>Metazoa</taxon>
        <taxon>Ecdysozoa</taxon>
        <taxon>Nematoda</taxon>
        <taxon>Chromadorea</taxon>
        <taxon>Rhabditida</taxon>
        <taxon>Tylenchina</taxon>
        <taxon>Panagrolaimomorpha</taxon>
        <taxon>Strongyloidoidea</taxon>
        <taxon>Steinernematidae</taxon>
        <taxon>Steinernema</taxon>
    </lineage>
</organism>
<evidence type="ECO:0000313" key="2">
    <source>
        <dbReference type="WBParaSite" id="L893_g13776.t1"/>
    </source>
</evidence>